<organism evidence="2 3">
    <name type="scientific">Amycolatopsis taiwanensis</name>
    <dbReference type="NCBI Taxonomy" id="342230"/>
    <lineage>
        <taxon>Bacteria</taxon>
        <taxon>Bacillati</taxon>
        <taxon>Actinomycetota</taxon>
        <taxon>Actinomycetes</taxon>
        <taxon>Pseudonocardiales</taxon>
        <taxon>Pseudonocardiaceae</taxon>
        <taxon>Amycolatopsis</taxon>
    </lineage>
</organism>
<dbReference type="Proteomes" id="UP001165136">
    <property type="component" value="Unassembled WGS sequence"/>
</dbReference>
<evidence type="ECO:0000313" key="2">
    <source>
        <dbReference type="EMBL" id="GLY71241.1"/>
    </source>
</evidence>
<accession>A0A9W6VM75</accession>
<feature type="domain" description="Helix-turn-helix" evidence="1">
    <location>
        <begin position="13"/>
        <end position="59"/>
    </location>
</feature>
<dbReference type="EMBL" id="BSTI01000033">
    <property type="protein sequence ID" value="GLY71241.1"/>
    <property type="molecule type" value="Genomic_DNA"/>
</dbReference>
<name>A0A9W6VM75_9PSEU</name>
<evidence type="ECO:0000313" key="3">
    <source>
        <dbReference type="Proteomes" id="UP001165136"/>
    </source>
</evidence>
<protein>
    <recommendedName>
        <fullName evidence="1">Helix-turn-helix domain-containing protein</fullName>
    </recommendedName>
</protein>
<sequence>MGTSMSKTNRPTYYTIRETAWILGIEQARVSRAIRLGTLRAVSRNGRVRVPSSVLTRLLGQPEGSGGAR</sequence>
<dbReference type="Pfam" id="PF12728">
    <property type="entry name" value="HTH_17"/>
    <property type="match status" value="1"/>
</dbReference>
<evidence type="ECO:0000259" key="1">
    <source>
        <dbReference type="Pfam" id="PF12728"/>
    </source>
</evidence>
<reference evidence="2" key="1">
    <citation type="submission" date="2023-03" db="EMBL/GenBank/DDBJ databases">
        <title>Amycolatopsis taiwanensis NBRC 103393.</title>
        <authorList>
            <person name="Ichikawa N."/>
            <person name="Sato H."/>
            <person name="Tonouchi N."/>
        </authorList>
    </citation>
    <scope>NUCLEOTIDE SEQUENCE</scope>
    <source>
        <strain evidence="2">NBRC 103393</strain>
    </source>
</reference>
<dbReference type="AlphaFoldDB" id="A0A9W6VM75"/>
<keyword evidence="3" id="KW-1185">Reference proteome</keyword>
<proteinExistence type="predicted"/>
<comment type="caution">
    <text evidence="2">The sequence shown here is derived from an EMBL/GenBank/DDBJ whole genome shotgun (WGS) entry which is preliminary data.</text>
</comment>
<gene>
    <name evidence="2" type="ORF">Atai01_78600</name>
</gene>
<dbReference type="InterPro" id="IPR041657">
    <property type="entry name" value="HTH_17"/>
</dbReference>